<dbReference type="AlphaFoldDB" id="A0A7X3LS86"/>
<dbReference type="Pfam" id="PF08904">
    <property type="entry name" value="EipB_like"/>
    <property type="match status" value="1"/>
</dbReference>
<comment type="caution">
    <text evidence="2">The sequence shown here is derived from an EMBL/GenBank/DDBJ whole genome shotgun (WGS) entry which is preliminary data.</text>
</comment>
<sequence length="287" mass="31033">MGFDRIATRYVAVFCALGAGLGGFAANASAGIDLMPHRAIYDMDLGDAQDGSGVTGVSGRMVYEFTGGACEGYSVSFRFVTKLANSDGAVRLTDLQTSSFEEPAGKGYQFYTKTFIDRELAEQTKGRAEHVDGKVAISLQKPSEKTVELQHSALFPTEHLKSLLSAAERGERVLVADVFDGSETGEKVYFTSSIIGEEREGPGVPSQDAEEAVLKLGKVPHWPVTISYFEEEGTAATGEGTPVYQLGFLLYRNGVSRRLVLDYGDFKIRGRLVKFEPLKTVDCPAGN</sequence>
<dbReference type="RefSeq" id="WP_160774402.1">
    <property type="nucleotide sequence ID" value="NZ_WUMV01000002.1"/>
</dbReference>
<keyword evidence="1" id="KW-0732">Signal</keyword>
<evidence type="ECO:0000256" key="1">
    <source>
        <dbReference type="SAM" id="SignalP"/>
    </source>
</evidence>
<accession>A0A7X3LS86</accession>
<evidence type="ECO:0000313" key="3">
    <source>
        <dbReference type="Proteomes" id="UP000433101"/>
    </source>
</evidence>
<proteinExistence type="predicted"/>
<dbReference type="EMBL" id="WUMV01000002">
    <property type="protein sequence ID" value="MXN64149.1"/>
    <property type="molecule type" value="Genomic_DNA"/>
</dbReference>
<protein>
    <submittedName>
        <fullName evidence="2">DUF1849 family protein</fullName>
    </submittedName>
</protein>
<reference evidence="2 3" key="1">
    <citation type="submission" date="2019-12" db="EMBL/GenBank/DDBJ databases">
        <authorList>
            <person name="Li M."/>
        </authorList>
    </citation>
    <scope>NUCLEOTIDE SEQUENCE [LARGE SCALE GENOMIC DNA]</scope>
    <source>
        <strain evidence="2 3">GBMRC 2046</strain>
    </source>
</reference>
<organism evidence="2 3">
    <name type="scientific">Stappia sediminis</name>
    <dbReference type="NCBI Taxonomy" id="2692190"/>
    <lineage>
        <taxon>Bacteria</taxon>
        <taxon>Pseudomonadati</taxon>
        <taxon>Pseudomonadota</taxon>
        <taxon>Alphaproteobacteria</taxon>
        <taxon>Hyphomicrobiales</taxon>
        <taxon>Stappiaceae</taxon>
        <taxon>Stappia</taxon>
    </lineage>
</organism>
<gene>
    <name evidence="2" type="ORF">GR183_04480</name>
</gene>
<dbReference type="InterPro" id="IPR015000">
    <property type="entry name" value="EipB-like"/>
</dbReference>
<evidence type="ECO:0000313" key="2">
    <source>
        <dbReference type="EMBL" id="MXN64149.1"/>
    </source>
</evidence>
<keyword evidence="3" id="KW-1185">Reference proteome</keyword>
<feature type="chain" id="PRO_5031356645" evidence="1">
    <location>
        <begin position="31"/>
        <end position="287"/>
    </location>
</feature>
<feature type="signal peptide" evidence="1">
    <location>
        <begin position="1"/>
        <end position="30"/>
    </location>
</feature>
<dbReference type="Proteomes" id="UP000433101">
    <property type="component" value="Unassembled WGS sequence"/>
</dbReference>
<name>A0A7X3LS86_9HYPH</name>